<feature type="transmembrane region" description="Helical" evidence="5">
    <location>
        <begin position="21"/>
        <end position="47"/>
    </location>
</feature>
<dbReference type="GO" id="GO:0005886">
    <property type="term" value="C:plasma membrane"/>
    <property type="evidence" value="ECO:0007669"/>
    <property type="project" value="UniProtKB-SubCell"/>
</dbReference>
<organism evidence="7 8">
    <name type="scientific">Streptococcus mitis</name>
    <dbReference type="NCBI Taxonomy" id="28037"/>
    <lineage>
        <taxon>Bacteria</taxon>
        <taxon>Bacillati</taxon>
        <taxon>Bacillota</taxon>
        <taxon>Bacilli</taxon>
        <taxon>Lactobacillales</taxon>
        <taxon>Streptococcaceae</taxon>
        <taxon>Streptococcus</taxon>
        <taxon>Streptococcus mitis group</taxon>
    </lineage>
</organism>
<dbReference type="EMBL" id="WIJP01000002">
    <property type="protein sequence ID" value="MQQ29131.1"/>
    <property type="molecule type" value="Genomic_DNA"/>
</dbReference>
<dbReference type="RefSeq" id="WP_153223116.1">
    <property type="nucleotide sequence ID" value="NZ_WIJP01000002.1"/>
</dbReference>
<evidence type="ECO:0000256" key="5">
    <source>
        <dbReference type="SAM" id="Phobius"/>
    </source>
</evidence>
<protein>
    <submittedName>
        <fullName evidence="7">ATP-binding cassette domain-containing protein</fullName>
    </submittedName>
</protein>
<evidence type="ECO:0000313" key="7">
    <source>
        <dbReference type="EMBL" id="MQQ29131.1"/>
    </source>
</evidence>
<keyword evidence="2 5" id="KW-0812">Transmembrane</keyword>
<keyword evidence="3 5" id="KW-1133">Transmembrane helix</keyword>
<dbReference type="Proteomes" id="UP000438885">
    <property type="component" value="Unassembled WGS sequence"/>
</dbReference>
<comment type="subcellular location">
    <subcellularLocation>
        <location evidence="1">Cell membrane</location>
        <topology evidence="1">Multi-pass membrane protein</topology>
    </subcellularLocation>
</comment>
<dbReference type="GO" id="GO:0015421">
    <property type="term" value="F:ABC-type oligopeptide transporter activity"/>
    <property type="evidence" value="ECO:0007669"/>
    <property type="project" value="TreeGrafter"/>
</dbReference>
<evidence type="ECO:0000259" key="6">
    <source>
        <dbReference type="PROSITE" id="PS50929"/>
    </source>
</evidence>
<evidence type="ECO:0000256" key="3">
    <source>
        <dbReference type="ARBA" id="ARBA00022989"/>
    </source>
</evidence>
<dbReference type="InterPro" id="IPR003439">
    <property type="entry name" value="ABC_transporter-like_ATP-bd"/>
</dbReference>
<feature type="transmembrane region" description="Helical" evidence="5">
    <location>
        <begin position="53"/>
        <end position="76"/>
    </location>
</feature>
<dbReference type="PANTHER" id="PTHR43394:SF1">
    <property type="entry name" value="ATP-BINDING CASSETTE SUB-FAMILY B MEMBER 10, MITOCHONDRIAL"/>
    <property type="match status" value="1"/>
</dbReference>
<dbReference type="InterPro" id="IPR036640">
    <property type="entry name" value="ABC1_TM_sf"/>
</dbReference>
<dbReference type="CDD" id="cd07346">
    <property type="entry name" value="ABC_6TM_exporters"/>
    <property type="match status" value="1"/>
</dbReference>
<dbReference type="Pfam" id="PF00664">
    <property type="entry name" value="ABC_membrane"/>
    <property type="match status" value="1"/>
</dbReference>
<dbReference type="GO" id="GO:0016887">
    <property type="term" value="F:ATP hydrolysis activity"/>
    <property type="evidence" value="ECO:0007669"/>
    <property type="project" value="InterPro"/>
</dbReference>
<dbReference type="InterPro" id="IPR027417">
    <property type="entry name" value="P-loop_NTPase"/>
</dbReference>
<dbReference type="InterPro" id="IPR017871">
    <property type="entry name" value="ABC_transporter-like_CS"/>
</dbReference>
<dbReference type="InterPro" id="IPR011527">
    <property type="entry name" value="ABC1_TM_dom"/>
</dbReference>
<evidence type="ECO:0000256" key="2">
    <source>
        <dbReference type="ARBA" id="ARBA00022692"/>
    </source>
</evidence>
<gene>
    <name evidence="7" type="ORF">GEZ84_01785</name>
</gene>
<keyword evidence="4 5" id="KW-0472">Membrane</keyword>
<reference evidence="7 8" key="1">
    <citation type="submission" date="2019-10" db="EMBL/GenBank/DDBJ databases">
        <title>Streptococcus mitis of the oral and urogenital tracts.</title>
        <authorList>
            <person name="Price T."/>
            <person name="Mores C.R."/>
            <person name="Putonti C."/>
            <person name="Wolfe A.J."/>
        </authorList>
    </citation>
    <scope>NUCLEOTIDE SEQUENCE [LARGE SCALE GENOMIC DNA]</scope>
    <source>
        <strain evidence="7 8">SM10</strain>
    </source>
</reference>
<dbReference type="PROSITE" id="PS00211">
    <property type="entry name" value="ABC_TRANSPORTER_1"/>
    <property type="match status" value="1"/>
</dbReference>
<dbReference type="Gene3D" id="1.20.1560.10">
    <property type="entry name" value="ABC transporter type 1, transmembrane domain"/>
    <property type="match status" value="1"/>
</dbReference>
<dbReference type="Pfam" id="PF00005">
    <property type="entry name" value="ABC_tran"/>
    <property type="match status" value="1"/>
</dbReference>
<dbReference type="PANTHER" id="PTHR43394">
    <property type="entry name" value="ATP-DEPENDENT PERMEASE MDL1, MITOCHONDRIAL"/>
    <property type="match status" value="1"/>
</dbReference>
<dbReference type="AlphaFoldDB" id="A0A6I1TTW8"/>
<evidence type="ECO:0000256" key="4">
    <source>
        <dbReference type="ARBA" id="ARBA00023136"/>
    </source>
</evidence>
<sequence length="539" mass="62545">MKTNDIISEIAKNKKIFILQVIFNVVVALISILTPLLEALLINSLVYGTIDRYFLFLGSLAIIFFLLKVLISYFIAKIEYIKITDIKYSLYKYILNKIYLKDMKSISKFDGNYLNSRLNTDIDTIVNFIFLKIPSVIQSSVTLLSISIVLYTIEKKVFIFFIFLVVIYMLIYFLCRRSLHSMFLLIREENSIFYSQKISLFQRLDNIIIQSMEKIEIERLDTKFNSMLHAVRSNFSLRYIISMLQIFITFIFQVIFFWFGGIEVVNKKMSLGMFTATVQYFNTFVTCLDDFFDIAVQLEECKGALERINEILEMTDAKYGDDTILNIERIEFIDVNLKSINKNLCMYNNSITKTFVKGKLFILKGKNGVGKTSLIRTLVGASKNYYSGTIKINNILLEKINLKSLRECCISFMSQNSIPQDLTVVEFLSTYESFEDYVMQSNSVANQIWKLFFGNDEKNVLNRKIDSFSGGEFQLLNLILTLSKPNSDVIILDEPFSNISTNMYLKVLDILNEISKNKIVIIVSHDFIPEHEKEIIYID</sequence>
<feature type="transmembrane region" description="Helical" evidence="5">
    <location>
        <begin position="125"/>
        <end position="151"/>
    </location>
</feature>
<keyword evidence="7" id="KW-0067">ATP-binding</keyword>
<comment type="caution">
    <text evidence="7">The sequence shown here is derived from an EMBL/GenBank/DDBJ whole genome shotgun (WGS) entry which is preliminary data.</text>
</comment>
<dbReference type="GO" id="GO:0005524">
    <property type="term" value="F:ATP binding"/>
    <property type="evidence" value="ECO:0007669"/>
    <property type="project" value="UniProtKB-KW"/>
</dbReference>
<dbReference type="PROSITE" id="PS50929">
    <property type="entry name" value="ABC_TM1F"/>
    <property type="match status" value="1"/>
</dbReference>
<evidence type="ECO:0000313" key="8">
    <source>
        <dbReference type="Proteomes" id="UP000438885"/>
    </source>
</evidence>
<name>A0A6I1TTW8_STRMT</name>
<evidence type="ECO:0000256" key="1">
    <source>
        <dbReference type="ARBA" id="ARBA00004651"/>
    </source>
</evidence>
<keyword evidence="7" id="KW-0547">Nucleotide-binding</keyword>
<dbReference type="SUPFAM" id="SSF52540">
    <property type="entry name" value="P-loop containing nucleoside triphosphate hydrolases"/>
    <property type="match status" value="1"/>
</dbReference>
<dbReference type="Gene3D" id="3.40.50.300">
    <property type="entry name" value="P-loop containing nucleotide triphosphate hydrolases"/>
    <property type="match status" value="1"/>
</dbReference>
<feature type="domain" description="ABC transmembrane type-1" evidence="6">
    <location>
        <begin position="18"/>
        <end position="300"/>
    </location>
</feature>
<proteinExistence type="predicted"/>
<dbReference type="SUPFAM" id="SSF90123">
    <property type="entry name" value="ABC transporter transmembrane region"/>
    <property type="match status" value="1"/>
</dbReference>
<accession>A0A6I1TTW8</accession>
<dbReference type="InterPro" id="IPR039421">
    <property type="entry name" value="Type_1_exporter"/>
</dbReference>
<feature type="transmembrane region" description="Helical" evidence="5">
    <location>
        <begin position="157"/>
        <end position="175"/>
    </location>
</feature>
<feature type="transmembrane region" description="Helical" evidence="5">
    <location>
        <begin position="237"/>
        <end position="259"/>
    </location>
</feature>